<dbReference type="Gene3D" id="2.170.130.10">
    <property type="entry name" value="TonB-dependent receptor, plug domain"/>
    <property type="match status" value="1"/>
</dbReference>
<dbReference type="Pfam" id="PF07715">
    <property type="entry name" value="Plug"/>
    <property type="match status" value="1"/>
</dbReference>
<comment type="similarity">
    <text evidence="2 11 12">Belongs to the TonB-dependent receptor family.</text>
</comment>
<dbReference type="OrthoDB" id="9764669at2"/>
<dbReference type="GO" id="GO:0044718">
    <property type="term" value="P:siderophore transmembrane transport"/>
    <property type="evidence" value="ECO:0007669"/>
    <property type="project" value="TreeGrafter"/>
</dbReference>
<evidence type="ECO:0000256" key="2">
    <source>
        <dbReference type="ARBA" id="ARBA00009810"/>
    </source>
</evidence>
<dbReference type="PROSITE" id="PS52016">
    <property type="entry name" value="TONB_DEPENDENT_REC_3"/>
    <property type="match status" value="1"/>
</dbReference>
<keyword evidence="3 11" id="KW-0813">Transport</keyword>
<name>G4CJC1_9NEIS</name>
<dbReference type="PATRIC" id="fig|1032488.3.peg.1619"/>
<dbReference type="HOGENOM" id="CLU_008287_19_0_4"/>
<dbReference type="AlphaFoldDB" id="G4CJC1"/>
<gene>
    <name evidence="16" type="primary">hpuB</name>
    <name evidence="16" type="ORF">HMPREF9371_1711</name>
</gene>
<sequence>MKTKPYFKYTTLCLILLAVYPPVYAEQVSVGVADGEGSTELETIRVQGQRRPATLGRTRQNREQLDREMVQDIRDMVRYDPGISVVEGGRAGSNGFAIRGVDKDRVAITVDGLEQGESRSSSAFQELFGAYGNFNTNRNAAELEHMSDVVISKGADSITAGSGALGGAVIYRTKSPRDYVDEEKPYHIGLKTGFMSRSNLWYASGTFAGRLGNFDALAVLTTRQGHETKIHSPAGDVLLHDDRGTVHNPSHNEYNGVARGIPDPQEIEGKGNLFRVGYHFNPSNYLGVVYEETREDRETKELSNLFQIANPAGEYRYRNDISYRSRFGLEYENLLTRGPWDKLNLAWDRQKIDMTTFTWDIPSTDSLATPSAQNFFRYRKLSYDLDQLKLSADKHFDFNPSFSWDLSYGLGLGNKENSNKNLEYFSYVYYPHIATSNIEDKEFLVSTRTRNRFAYVNNSFRFGDPIKLNLGIRYDYSKMNTLESDSLAPKVEQELRRVGIWQQAATFKSPSYAAGMDWNVTPGLTLQAKYGTAFRAPTTDEMWFYFPSSLFYVDPNPNLKAERSRNFELGLDAHGNWGHLRLSGFRTRYRDFIDFGPQGVQSRMAFGTTAPIPVVVYQNFNRTRATVRGLELQSRLNLDAVGLPQGSYATLAASYVKGDADGEPINAIQPFNGVLGLGYQQPDDRWGLSTQISYFARKNPNDTVADPGSTRGPTFPFAQHHRAYWLVDLTGHYRFGRHITLRGGVYNLFNRKYYTWDSIRSIREFGTVNRVDNQTHAGISRFQAPGRNFSVVLEAKF</sequence>
<dbReference type="PANTHER" id="PTHR30069:SF29">
    <property type="entry name" value="HEMOGLOBIN AND HEMOGLOBIN-HAPTOGLOBIN-BINDING PROTEIN 1-RELATED"/>
    <property type="match status" value="1"/>
</dbReference>
<dbReference type="Gene3D" id="2.40.170.20">
    <property type="entry name" value="TonB-dependent receptor, beta-barrel domain"/>
    <property type="match status" value="1"/>
</dbReference>
<comment type="caution">
    <text evidence="16">The sequence shown here is derived from an EMBL/GenBank/DDBJ whole genome shotgun (WGS) entry which is preliminary data.</text>
</comment>
<dbReference type="InterPro" id="IPR036942">
    <property type="entry name" value="Beta-barrel_TonB_sf"/>
</dbReference>
<feature type="domain" description="TonB-dependent receptor-like beta-barrel" evidence="14">
    <location>
        <begin position="280"/>
        <end position="748"/>
    </location>
</feature>
<dbReference type="Proteomes" id="UP000003019">
    <property type="component" value="Unassembled WGS sequence"/>
</dbReference>
<reference evidence="16 17" key="1">
    <citation type="submission" date="2011-05" db="EMBL/GenBank/DDBJ databases">
        <authorList>
            <person name="Muzny D."/>
            <person name="Qin X."/>
            <person name="Deng J."/>
            <person name="Jiang H."/>
            <person name="Liu Y."/>
            <person name="Qu J."/>
            <person name="Song X.-Z."/>
            <person name="Zhang L."/>
            <person name="Thornton R."/>
            <person name="Coyle M."/>
            <person name="Francisco L."/>
            <person name="Jackson L."/>
            <person name="Javaid M."/>
            <person name="Korchina V."/>
            <person name="Kovar C."/>
            <person name="Mata R."/>
            <person name="Mathew T."/>
            <person name="Ngo R."/>
            <person name="Nguyen L."/>
            <person name="Nguyen N."/>
            <person name="Okwuonu G."/>
            <person name="Ongeri F."/>
            <person name="Pham C."/>
            <person name="Simmons D."/>
            <person name="Wilczek-Boney K."/>
            <person name="Hale W."/>
            <person name="Jakkamsetti A."/>
            <person name="Pham P."/>
            <person name="Ruth R."/>
            <person name="San Lucas F."/>
            <person name="Warren J."/>
            <person name="Zhang J."/>
            <person name="Zhao Z."/>
            <person name="Zhou C."/>
            <person name="Zhu D."/>
            <person name="Lee S."/>
            <person name="Bess C."/>
            <person name="Blankenburg K."/>
            <person name="Forbes L."/>
            <person name="Fu Q."/>
            <person name="Gubbala S."/>
            <person name="Hirani K."/>
            <person name="Jayaseelan J.C."/>
            <person name="Lara F."/>
            <person name="Munidasa M."/>
            <person name="Palculict T."/>
            <person name="Patil S."/>
            <person name="Pu L.-L."/>
            <person name="Saada N."/>
            <person name="Tang L."/>
            <person name="Weissenberger G."/>
            <person name="Zhu Y."/>
            <person name="Hemphill L."/>
            <person name="Shang Y."/>
            <person name="Youmans B."/>
            <person name="Ayvaz T."/>
            <person name="Ross M."/>
            <person name="Santibanez J."/>
            <person name="Aqrawi P."/>
            <person name="Gross S."/>
            <person name="Joshi V."/>
            <person name="Fowler G."/>
            <person name="Nazareth L."/>
            <person name="Reid J."/>
            <person name="Worley K."/>
            <person name="Petrosino J."/>
            <person name="Highlander S."/>
            <person name="Gibbs R."/>
        </authorList>
    </citation>
    <scope>NUCLEOTIDE SEQUENCE [LARGE SCALE GENOMIC DNA]</scope>
    <source>
        <strain evidence="16 17">871</strain>
    </source>
</reference>
<dbReference type="CDD" id="cd01347">
    <property type="entry name" value="ligand_gated_channel"/>
    <property type="match status" value="1"/>
</dbReference>
<dbReference type="GO" id="GO:0009279">
    <property type="term" value="C:cell outer membrane"/>
    <property type="evidence" value="ECO:0007669"/>
    <property type="project" value="UniProtKB-SubCell"/>
</dbReference>
<dbReference type="InterPro" id="IPR012910">
    <property type="entry name" value="Plug_dom"/>
</dbReference>
<keyword evidence="10 11" id="KW-0998">Cell outer membrane</keyword>
<evidence type="ECO:0000256" key="4">
    <source>
        <dbReference type="ARBA" id="ARBA00022452"/>
    </source>
</evidence>
<dbReference type="RefSeq" id="WP_009119400.1">
    <property type="nucleotide sequence ID" value="NZ_JH164926.1"/>
</dbReference>
<feature type="signal peptide" evidence="13">
    <location>
        <begin position="1"/>
        <end position="25"/>
    </location>
</feature>
<evidence type="ECO:0000313" key="16">
    <source>
        <dbReference type="EMBL" id="EGY52081.1"/>
    </source>
</evidence>
<evidence type="ECO:0000256" key="7">
    <source>
        <dbReference type="ARBA" id="ARBA00023077"/>
    </source>
</evidence>
<feature type="chain" id="PRO_5003462071" evidence="13">
    <location>
        <begin position="26"/>
        <end position="797"/>
    </location>
</feature>
<comment type="subcellular location">
    <subcellularLocation>
        <location evidence="1 11">Cell outer membrane</location>
        <topology evidence="1 11">Multi-pass membrane protein</topology>
    </subcellularLocation>
</comment>
<dbReference type="Pfam" id="PF00593">
    <property type="entry name" value="TonB_dep_Rec_b-barrel"/>
    <property type="match status" value="1"/>
</dbReference>
<evidence type="ECO:0000313" key="17">
    <source>
        <dbReference type="Proteomes" id="UP000003019"/>
    </source>
</evidence>
<evidence type="ECO:0000256" key="9">
    <source>
        <dbReference type="ARBA" id="ARBA00023170"/>
    </source>
</evidence>
<dbReference type="PANTHER" id="PTHR30069">
    <property type="entry name" value="TONB-DEPENDENT OUTER MEMBRANE RECEPTOR"/>
    <property type="match status" value="1"/>
</dbReference>
<evidence type="ECO:0000256" key="3">
    <source>
        <dbReference type="ARBA" id="ARBA00022448"/>
    </source>
</evidence>
<dbReference type="InterPro" id="IPR000531">
    <property type="entry name" value="Beta-barrel_TonB"/>
</dbReference>
<dbReference type="STRING" id="1032488.HMPREF9371_1711"/>
<keyword evidence="6 13" id="KW-0732">Signal</keyword>
<keyword evidence="8 11" id="KW-0472">Membrane</keyword>
<evidence type="ECO:0000256" key="8">
    <source>
        <dbReference type="ARBA" id="ARBA00023136"/>
    </source>
</evidence>
<dbReference type="InterPro" id="IPR039426">
    <property type="entry name" value="TonB-dep_rcpt-like"/>
</dbReference>
<feature type="domain" description="TonB-dependent receptor plug" evidence="15">
    <location>
        <begin position="61"/>
        <end position="168"/>
    </location>
</feature>
<keyword evidence="17" id="KW-1185">Reference proteome</keyword>
<evidence type="ECO:0000256" key="1">
    <source>
        <dbReference type="ARBA" id="ARBA00004571"/>
    </source>
</evidence>
<evidence type="ECO:0000256" key="13">
    <source>
        <dbReference type="SAM" id="SignalP"/>
    </source>
</evidence>
<evidence type="ECO:0000256" key="10">
    <source>
        <dbReference type="ARBA" id="ARBA00023237"/>
    </source>
</evidence>
<dbReference type="InterPro" id="IPR037066">
    <property type="entry name" value="Plug_dom_sf"/>
</dbReference>
<keyword evidence="9" id="KW-0675">Receptor</keyword>
<proteinExistence type="inferred from homology"/>
<accession>G4CJC1</accession>
<dbReference type="GO" id="GO:0015344">
    <property type="term" value="F:siderophore uptake transmembrane transporter activity"/>
    <property type="evidence" value="ECO:0007669"/>
    <property type="project" value="TreeGrafter"/>
</dbReference>
<keyword evidence="4 11" id="KW-1134">Transmembrane beta strand</keyword>
<keyword evidence="5 11" id="KW-0812">Transmembrane</keyword>
<dbReference type="NCBIfam" id="TIGR01786">
    <property type="entry name" value="TonB-hemlactrns"/>
    <property type="match status" value="1"/>
</dbReference>
<evidence type="ECO:0000259" key="14">
    <source>
        <dbReference type="Pfam" id="PF00593"/>
    </source>
</evidence>
<evidence type="ECO:0000256" key="12">
    <source>
        <dbReference type="RuleBase" id="RU003357"/>
    </source>
</evidence>
<keyword evidence="7 12" id="KW-0798">TonB box</keyword>
<organism evidence="16 17">
    <name type="scientific">Neisseria shayeganii 871</name>
    <dbReference type="NCBI Taxonomy" id="1032488"/>
    <lineage>
        <taxon>Bacteria</taxon>
        <taxon>Pseudomonadati</taxon>
        <taxon>Pseudomonadota</taxon>
        <taxon>Betaproteobacteria</taxon>
        <taxon>Neisseriales</taxon>
        <taxon>Neisseriaceae</taxon>
        <taxon>Neisseria</taxon>
    </lineage>
</organism>
<dbReference type="InterPro" id="IPR010949">
    <property type="entry name" value="TonB_Hb/transfer/lactofer_rcpt"/>
</dbReference>
<evidence type="ECO:0000256" key="6">
    <source>
        <dbReference type="ARBA" id="ARBA00022729"/>
    </source>
</evidence>
<protein>
    <submittedName>
        <fullName evidence="16">Hemoglobin-haptoglobin utilization protein B</fullName>
    </submittedName>
</protein>
<evidence type="ECO:0000256" key="11">
    <source>
        <dbReference type="PROSITE-ProRule" id="PRU01360"/>
    </source>
</evidence>
<dbReference type="SUPFAM" id="SSF56935">
    <property type="entry name" value="Porins"/>
    <property type="match status" value="1"/>
</dbReference>
<evidence type="ECO:0000256" key="5">
    <source>
        <dbReference type="ARBA" id="ARBA00022692"/>
    </source>
</evidence>
<evidence type="ECO:0000259" key="15">
    <source>
        <dbReference type="Pfam" id="PF07715"/>
    </source>
</evidence>
<dbReference type="EMBL" id="AGAY01000060">
    <property type="protein sequence ID" value="EGY52081.1"/>
    <property type="molecule type" value="Genomic_DNA"/>
</dbReference>